<sequence>SSRADDQLREQLELCQHAGSHCGQLGQPRASHEQPRRRRAPRRGQRGGRAARGRSAGARRPAAAAGGGREASGHVLLRGRARGRRVAEVRRRG</sequence>
<feature type="compositionally biased region" description="Basic residues" evidence="1">
    <location>
        <begin position="35"/>
        <end position="52"/>
    </location>
</feature>
<organism evidence="2 3">
    <name type="scientific">Prorocentrum cordatum</name>
    <dbReference type="NCBI Taxonomy" id="2364126"/>
    <lineage>
        <taxon>Eukaryota</taxon>
        <taxon>Sar</taxon>
        <taxon>Alveolata</taxon>
        <taxon>Dinophyceae</taxon>
        <taxon>Prorocentrales</taxon>
        <taxon>Prorocentraceae</taxon>
        <taxon>Prorocentrum</taxon>
    </lineage>
</organism>
<proteinExistence type="predicted"/>
<dbReference type="EMBL" id="CAUYUJ010006200">
    <property type="protein sequence ID" value="CAK0816469.1"/>
    <property type="molecule type" value="Genomic_DNA"/>
</dbReference>
<feature type="non-terminal residue" evidence="2">
    <location>
        <position position="93"/>
    </location>
</feature>
<keyword evidence="3" id="KW-1185">Reference proteome</keyword>
<reference evidence="2" key="1">
    <citation type="submission" date="2023-10" db="EMBL/GenBank/DDBJ databases">
        <authorList>
            <person name="Chen Y."/>
            <person name="Shah S."/>
            <person name="Dougan E. K."/>
            <person name="Thang M."/>
            <person name="Chan C."/>
        </authorList>
    </citation>
    <scope>NUCLEOTIDE SEQUENCE [LARGE SCALE GENOMIC DNA]</scope>
</reference>
<evidence type="ECO:0000313" key="2">
    <source>
        <dbReference type="EMBL" id="CAK0816469.1"/>
    </source>
</evidence>
<gene>
    <name evidence="2" type="ORF">PCOR1329_LOCUS19420</name>
</gene>
<feature type="region of interest" description="Disordered" evidence="1">
    <location>
        <begin position="19"/>
        <end position="93"/>
    </location>
</feature>
<feature type="non-terminal residue" evidence="2">
    <location>
        <position position="1"/>
    </location>
</feature>
<dbReference type="Proteomes" id="UP001189429">
    <property type="component" value="Unassembled WGS sequence"/>
</dbReference>
<accession>A0ABN9RIE4</accession>
<protein>
    <submittedName>
        <fullName evidence="2">Uncharacterized protein</fullName>
    </submittedName>
</protein>
<evidence type="ECO:0000256" key="1">
    <source>
        <dbReference type="SAM" id="MobiDB-lite"/>
    </source>
</evidence>
<comment type="caution">
    <text evidence="2">The sequence shown here is derived from an EMBL/GenBank/DDBJ whole genome shotgun (WGS) entry which is preliminary data.</text>
</comment>
<feature type="compositionally biased region" description="Low complexity" evidence="1">
    <location>
        <begin position="53"/>
        <end position="64"/>
    </location>
</feature>
<name>A0ABN9RIE4_9DINO</name>
<evidence type="ECO:0000313" key="3">
    <source>
        <dbReference type="Proteomes" id="UP001189429"/>
    </source>
</evidence>